<dbReference type="AlphaFoldDB" id="A0A382QTD3"/>
<gene>
    <name evidence="1" type="ORF">METZ01_LOCUS340969</name>
</gene>
<sequence length="78" mass="8563">MQLARTKNINPATESTIETASAAAMACDAYPLGKVLTGTTPPHSRTQRFKRRNNNLEWAGCLRSMFRGGRSLIQGSRP</sequence>
<organism evidence="1">
    <name type="scientific">marine metagenome</name>
    <dbReference type="NCBI Taxonomy" id="408172"/>
    <lineage>
        <taxon>unclassified sequences</taxon>
        <taxon>metagenomes</taxon>
        <taxon>ecological metagenomes</taxon>
    </lineage>
</organism>
<name>A0A382QTD3_9ZZZZ</name>
<accession>A0A382QTD3</accession>
<proteinExistence type="predicted"/>
<dbReference type="EMBL" id="UINC01116400">
    <property type="protein sequence ID" value="SVC88115.1"/>
    <property type="molecule type" value="Genomic_DNA"/>
</dbReference>
<protein>
    <submittedName>
        <fullName evidence="1">Uncharacterized protein</fullName>
    </submittedName>
</protein>
<reference evidence="1" key="1">
    <citation type="submission" date="2018-05" db="EMBL/GenBank/DDBJ databases">
        <authorList>
            <person name="Lanie J.A."/>
            <person name="Ng W.-L."/>
            <person name="Kazmierczak K.M."/>
            <person name="Andrzejewski T.M."/>
            <person name="Davidsen T.M."/>
            <person name="Wayne K.J."/>
            <person name="Tettelin H."/>
            <person name="Glass J.I."/>
            <person name="Rusch D."/>
            <person name="Podicherti R."/>
            <person name="Tsui H.-C.T."/>
            <person name="Winkler M.E."/>
        </authorList>
    </citation>
    <scope>NUCLEOTIDE SEQUENCE</scope>
</reference>
<evidence type="ECO:0000313" key="1">
    <source>
        <dbReference type="EMBL" id="SVC88115.1"/>
    </source>
</evidence>